<evidence type="ECO:0000313" key="16">
    <source>
        <dbReference type="EMBL" id="KAA0186935.1"/>
    </source>
</evidence>
<dbReference type="InterPro" id="IPR057627">
    <property type="entry name" value="FN-plug_TEN1-4"/>
</dbReference>
<keyword evidence="9" id="KW-1015">Disulfide bond</keyword>
<dbReference type="Pfam" id="PF25023">
    <property type="entry name" value="TEN_YD-shell"/>
    <property type="match status" value="1"/>
</dbReference>
<name>A0A6A0GSW3_HYAAZ</name>
<feature type="signal peptide" evidence="10">
    <location>
        <begin position="1"/>
        <end position="27"/>
    </location>
</feature>
<feature type="domain" description="Teneurin TTR-like" evidence="13">
    <location>
        <begin position="19"/>
        <end position="102"/>
    </location>
</feature>
<comment type="subcellular location">
    <subcellularLocation>
        <location evidence="2">Cell membrane</location>
    </subcellularLocation>
    <subcellularLocation>
        <location evidence="1">Membrane</location>
        <topology evidence="1">Single-pass membrane protein</topology>
    </subcellularLocation>
</comment>
<keyword evidence="5" id="KW-0812">Transmembrane</keyword>
<reference evidence="16" key="1">
    <citation type="submission" date="2014-08" db="EMBL/GenBank/DDBJ databases">
        <authorList>
            <person name="Murali S."/>
            <person name="Richards S."/>
            <person name="Bandaranaike D."/>
            <person name="Bellair M."/>
            <person name="Blankenburg K."/>
            <person name="Chao H."/>
            <person name="Dinh H."/>
            <person name="Doddapaneni H."/>
            <person name="Dugan-Rocha S."/>
            <person name="Elkadiri S."/>
            <person name="Gnanaolivu R."/>
            <person name="Hughes D."/>
            <person name="Lee S."/>
            <person name="Li M."/>
            <person name="Ming W."/>
            <person name="Munidasa M."/>
            <person name="Muniz J."/>
            <person name="Nguyen L."/>
            <person name="Osuji N."/>
            <person name="Pu L.-L."/>
            <person name="Puazo M."/>
            <person name="Skinner E."/>
            <person name="Qu C."/>
            <person name="Quiroz J."/>
            <person name="Raj R."/>
            <person name="Weissenberger G."/>
            <person name="Xin Y."/>
            <person name="Zou X."/>
            <person name="Han Y."/>
            <person name="Worley K."/>
            <person name="Muzny D."/>
            <person name="Gibbs R."/>
        </authorList>
    </citation>
    <scope>NUCLEOTIDE SEQUENCE</scope>
    <source>
        <strain evidence="16">HAZT.00-mixed</strain>
        <tissue evidence="16">Whole organism</tissue>
    </source>
</reference>
<sequence length="1837" mass="205733">MSKCARWDKNVMLVLLLRCRRVSVIRGRVVSANGEGIVGVRTSVDKQSSKYGITATRRGGWFDVLVNGGGAVTLQFQRANFLPLTITVPAPWNDIVVLDPVKLTLKSEATKDVSVLGVESLWLNPCLEHDHKLLRPQVVATHLPYTVGGIPQKSVVQESVRIPGSELHLLYHSNTASGYFSRLLLEITPHTVPAALSRVHLKITVEGSVFEKLFEADPNITYTFTWNKRNVYKQKVYGVSLATVSVGYEYLTCQQIVWETQTAKLHGFYMEIADVGGWNLDIHHMYNFESGVLQRGDGSILDLKDFPRLVTPLVGTGSRRPESCHHCSGRAADAQLLTPTALAAAPDGSVYVGDFNLIRRITKDGKIYTVMELSSTQVSYNYHITVSPVDGHVFVSDSEKYKVVRVLSLDDITDPATNYEDVAGNGARCIPGDEHRCGDDGPAILARLYHPKGLAIAPDKTLYIADGPNLRVVTPDNIIHTLIGHHGHKTRWRHLPCSGAVPVTQVDLQWPSSIALSPLDGTLHILDDHVLLQVTKDGSVRVRAGSPLHCQVTTDLQRIGTVTGLAFAPTGNLYIVEEKSSGVHKVLELTPSGQIKPFAGATLQDCGCSAITSCSCDRDKVHISSRLLLRAASGIAVTPDGVVHVADQEALRVYSLSHYLPSDDQNGDYQVANPRTNEIYTFSRHGHHIETRDLITGRILYSFLYSKNTSFGRLSTVTDSSGNKVEFLRDYSSAVSQVENTLGEKFAVEINRLGLMVKFSERSGRRYDFTYNEETGLLTAVTTPGRLTTVYQYDGAGRVVAVIAPTGFRTPISSWISNAESGGGNLLTVGIGTTTAVDDTPTYPAHTLSLTQDRRAYFNHGDVSSAITLAKNGSWHQTLPWGGYYSGVATFSNPLLEMTLATQARLFPSTKQFLTAASQSTTPSLLDISYGVMGDHRGAGRHVETVMLVNRSRVISSRWDGSIRRETLRDGSGEPLLQSSFNTQLKPTILSPGYSMPLVNFTYDRPARKTWARLKEEYEYDSNGLLSSVSTASAAVTRYAFSEAKLPSSITLPSGRSWELKYDTYGGLQAVNTPSGTSHIFSVQASFSSFVFSYTPPGSSHAYRQHLDPEGRLLLTDFPESPGKILYTYTPTNQLEEIVSGDGITQFAYDKDGLLAEAVLEETDLEYKMDYLYNGRLLQEHRIEYSARSSLSNVKFTFEYDDNMRITKMDGRVGGQSIRPHHLSYSPRNGSPSTIGSFLVSKPEVNITTIQDGTAIFTRQLDSHLRVSSTSLNIHNMQVFRQDITYNRDGRIGQVNTFTRNYHTKPYSNSKNYTYDADGQLISVDAKDSWSFAYDANGNMVSLTYSTNTIPMKYDSQDRIVNFGQGVYKYNSRGAISQNAREVSYQYNARGLLIRASRPGRFNIKYLYDHDDRLIARKDNFGNITQFLYQDPRNPDRVTQIYNTRDASLLSLVYDDRGHLIFVQVHLNQYYVATDENGTPIMIFNRYGEVAREIMRSPYGHIIYDSNPYLYLPISYAGGILDSTTELVHMSRGRIYDPLIGLWLSPNWESIPSSVMRPSSLSLYRFNGNDPINIGRPNWSTYERKDWLALLGYDMESLVPTLSRATNSNFKSLESWTTIPHVSVMPIRRGTSPYEEFVKDVPCVYGQIELLREGFLHSTRLGVLTETSLRRDFWPDTHKENMWRVSEDMTQLNRLAGEVNITKPSDEGSEKFMDVKLRTNYAVVHVRYGSSPQQEKKRLLKHAKKMTIRRAWALERELVAAGFSGHVEWTAVEQEELLSRGSVSSYTAMYLHSPETYPQLLDDPTNIRFYKDPSRMRRNSRSHRSRRCRKWWWDGFC</sequence>
<dbReference type="InterPro" id="IPR006530">
    <property type="entry name" value="YD"/>
</dbReference>
<proteinExistence type="predicted"/>
<dbReference type="PANTHER" id="PTHR11219:SF69">
    <property type="entry name" value="TENEURIN-A"/>
    <property type="match status" value="1"/>
</dbReference>
<dbReference type="GO" id="GO:0008045">
    <property type="term" value="P:motor neuron axon guidance"/>
    <property type="evidence" value="ECO:0007669"/>
    <property type="project" value="TreeGrafter"/>
</dbReference>
<evidence type="ECO:0000256" key="2">
    <source>
        <dbReference type="ARBA" id="ARBA00004236"/>
    </source>
</evidence>
<dbReference type="Pfam" id="PF15636">
    <property type="entry name" value="Tox-GHH"/>
    <property type="match status" value="1"/>
</dbReference>
<dbReference type="Gene3D" id="2.180.10.10">
    <property type="entry name" value="RHS repeat-associated core"/>
    <property type="match status" value="3"/>
</dbReference>
<comment type="caution">
    <text evidence="16">The sequence shown here is derived from an EMBL/GenBank/DDBJ whole genome shotgun (WGS) entry which is preliminary data.</text>
</comment>
<feature type="chain" id="PRO_5025452464" evidence="10">
    <location>
        <begin position="28"/>
        <end position="1837"/>
    </location>
</feature>
<evidence type="ECO:0000256" key="8">
    <source>
        <dbReference type="ARBA" id="ARBA00023136"/>
    </source>
</evidence>
<evidence type="ECO:0000256" key="9">
    <source>
        <dbReference type="ARBA" id="ARBA00023157"/>
    </source>
</evidence>
<dbReference type="InterPro" id="IPR011042">
    <property type="entry name" value="6-blade_b-propeller_TolB-like"/>
</dbReference>
<dbReference type="Proteomes" id="UP000711488">
    <property type="component" value="Unassembled WGS sequence"/>
</dbReference>
<keyword evidence="3" id="KW-1003">Cell membrane</keyword>
<feature type="domain" description="Tox-GHH" evidence="11">
    <location>
        <begin position="1734"/>
        <end position="1811"/>
    </location>
</feature>
<evidence type="ECO:0000259" key="12">
    <source>
        <dbReference type="Pfam" id="PF24329"/>
    </source>
</evidence>
<evidence type="ECO:0000259" key="14">
    <source>
        <dbReference type="Pfam" id="PF25021"/>
    </source>
</evidence>
<evidence type="ECO:0000256" key="1">
    <source>
        <dbReference type="ARBA" id="ARBA00004167"/>
    </source>
</evidence>
<evidence type="ECO:0000256" key="10">
    <source>
        <dbReference type="SAM" id="SignalP"/>
    </source>
</evidence>
<protein>
    <submittedName>
        <fullName evidence="16">Uncharacterized protein</fullName>
    </submittedName>
</protein>
<dbReference type="EMBL" id="JQDR03015271">
    <property type="protein sequence ID" value="KAA0186935.1"/>
    <property type="molecule type" value="Genomic_DNA"/>
</dbReference>
<feature type="domain" description="Teneurin NHL" evidence="14">
    <location>
        <begin position="307"/>
        <end position="657"/>
    </location>
</feature>
<keyword evidence="10" id="KW-0732">Signal</keyword>
<feature type="domain" description="Teneurin 1-4-like FN-plug" evidence="12">
    <location>
        <begin position="186"/>
        <end position="265"/>
    </location>
</feature>
<keyword evidence="4" id="KW-0245">EGF-like domain</keyword>
<dbReference type="NCBIfam" id="TIGR01643">
    <property type="entry name" value="YD_repeat_2x"/>
    <property type="match status" value="3"/>
</dbReference>
<feature type="domain" description="Teneurin-like YD-shell" evidence="15">
    <location>
        <begin position="666"/>
        <end position="1572"/>
    </location>
</feature>
<dbReference type="InterPro" id="IPR056822">
    <property type="entry name" value="TEN_NHL"/>
</dbReference>
<keyword evidence="7" id="KW-1133">Transmembrane helix</keyword>
<dbReference type="InterPro" id="IPR051216">
    <property type="entry name" value="Teneurin"/>
</dbReference>
<dbReference type="InterPro" id="IPR056820">
    <property type="entry name" value="TEN_TTR-like"/>
</dbReference>
<dbReference type="SUPFAM" id="SSF101898">
    <property type="entry name" value="NHL repeat"/>
    <property type="match status" value="1"/>
</dbReference>
<reference evidence="16" key="2">
    <citation type="journal article" date="2018" name="Environ. Sci. Technol.">
        <title>The Toxicogenome of Hyalella azteca: A Model for Sediment Ecotoxicology and Evolutionary Toxicology.</title>
        <authorList>
            <person name="Poynton H.C."/>
            <person name="Hasenbein S."/>
            <person name="Benoit J.B."/>
            <person name="Sepulveda M.S."/>
            <person name="Poelchau M.F."/>
            <person name="Hughes D.S.T."/>
            <person name="Murali S.C."/>
            <person name="Chen S."/>
            <person name="Glastad K.M."/>
            <person name="Goodisman M.A.D."/>
            <person name="Werren J.H."/>
            <person name="Vineis J.H."/>
            <person name="Bowen J.L."/>
            <person name="Friedrich M."/>
            <person name="Jones J."/>
            <person name="Robertson H.M."/>
            <person name="Feyereisen R."/>
            <person name="Mechler-Hickson A."/>
            <person name="Mathers N."/>
            <person name="Lee C.E."/>
            <person name="Colbourne J.K."/>
            <person name="Biales A."/>
            <person name="Johnston J.S."/>
            <person name="Wellborn G.A."/>
            <person name="Rosendale A.J."/>
            <person name="Cridge A.G."/>
            <person name="Munoz-Torres M.C."/>
            <person name="Bain P.A."/>
            <person name="Manny A.R."/>
            <person name="Major K.M."/>
            <person name="Lambert F.N."/>
            <person name="Vulpe C.D."/>
            <person name="Tuck P."/>
            <person name="Blalock B.J."/>
            <person name="Lin Y.Y."/>
            <person name="Smith M.E."/>
            <person name="Ochoa-Acuna H."/>
            <person name="Chen M.M."/>
            <person name="Childers C.P."/>
            <person name="Qu J."/>
            <person name="Dugan S."/>
            <person name="Lee S.L."/>
            <person name="Chao H."/>
            <person name="Dinh H."/>
            <person name="Han Y."/>
            <person name="Doddapaneni H."/>
            <person name="Worley K.C."/>
            <person name="Muzny D.M."/>
            <person name="Gibbs R.A."/>
            <person name="Richards S."/>
        </authorList>
    </citation>
    <scope>NUCLEOTIDE SEQUENCE</scope>
    <source>
        <strain evidence="16">HAZT.00-mixed</strain>
        <tissue evidence="16">Whole organism</tissue>
    </source>
</reference>
<keyword evidence="8" id="KW-0472">Membrane</keyword>
<evidence type="ECO:0000259" key="11">
    <source>
        <dbReference type="Pfam" id="PF15636"/>
    </source>
</evidence>
<accession>A0A6A0GSW3</accession>
<dbReference type="InterPro" id="IPR028916">
    <property type="entry name" value="Tox-GHH_dom"/>
</dbReference>
<organism evidence="16">
    <name type="scientific">Hyalella azteca</name>
    <name type="common">Amphipod</name>
    <dbReference type="NCBI Taxonomy" id="294128"/>
    <lineage>
        <taxon>Eukaryota</taxon>
        <taxon>Metazoa</taxon>
        <taxon>Ecdysozoa</taxon>
        <taxon>Arthropoda</taxon>
        <taxon>Crustacea</taxon>
        <taxon>Multicrustacea</taxon>
        <taxon>Malacostraca</taxon>
        <taxon>Eumalacostraca</taxon>
        <taxon>Peracarida</taxon>
        <taxon>Amphipoda</taxon>
        <taxon>Senticaudata</taxon>
        <taxon>Talitrida</taxon>
        <taxon>Talitroidea</taxon>
        <taxon>Hyalellidae</taxon>
        <taxon>Hyalella</taxon>
    </lineage>
</organism>
<evidence type="ECO:0000256" key="5">
    <source>
        <dbReference type="ARBA" id="ARBA00022692"/>
    </source>
</evidence>
<reference evidence="16" key="3">
    <citation type="submission" date="2019-06" db="EMBL/GenBank/DDBJ databases">
        <authorList>
            <person name="Poynton C."/>
            <person name="Hasenbein S."/>
            <person name="Benoit J.B."/>
            <person name="Sepulveda M.S."/>
            <person name="Poelchau M.F."/>
            <person name="Murali S.C."/>
            <person name="Chen S."/>
            <person name="Glastad K.M."/>
            <person name="Werren J.H."/>
            <person name="Vineis J.H."/>
            <person name="Bowen J.L."/>
            <person name="Friedrich M."/>
            <person name="Jones J."/>
            <person name="Robertson H.M."/>
            <person name="Feyereisen R."/>
            <person name="Mechler-Hickson A."/>
            <person name="Mathers N."/>
            <person name="Lee C.E."/>
            <person name="Colbourne J.K."/>
            <person name="Biales A."/>
            <person name="Johnston J.S."/>
            <person name="Wellborn G.A."/>
            <person name="Rosendale A.J."/>
            <person name="Cridge A.G."/>
            <person name="Munoz-Torres M.C."/>
            <person name="Bain P.A."/>
            <person name="Manny A.R."/>
            <person name="Major K.M."/>
            <person name="Lambert F.N."/>
            <person name="Vulpe C.D."/>
            <person name="Tuck P."/>
            <person name="Blalock B.J."/>
            <person name="Lin Y.-Y."/>
            <person name="Smith M.E."/>
            <person name="Ochoa-Acuna H."/>
            <person name="Chen M.-J.M."/>
            <person name="Childers C.P."/>
            <person name="Qu J."/>
            <person name="Dugan S."/>
            <person name="Lee S.L."/>
            <person name="Chao H."/>
            <person name="Dinh H."/>
            <person name="Han Y."/>
            <person name="Doddapaneni H."/>
            <person name="Worley K.C."/>
            <person name="Muzny D.M."/>
            <person name="Gibbs R.A."/>
            <person name="Richards S."/>
        </authorList>
    </citation>
    <scope>NUCLEOTIDE SEQUENCE</scope>
    <source>
        <strain evidence="16">HAZT.00-mixed</strain>
        <tissue evidence="16">Whole organism</tissue>
    </source>
</reference>
<dbReference type="InterPro" id="IPR056823">
    <property type="entry name" value="TEN-like_YD-shell"/>
</dbReference>
<evidence type="ECO:0000256" key="6">
    <source>
        <dbReference type="ARBA" id="ARBA00022737"/>
    </source>
</evidence>
<evidence type="ECO:0000256" key="7">
    <source>
        <dbReference type="ARBA" id="ARBA00022989"/>
    </source>
</evidence>
<evidence type="ECO:0000256" key="4">
    <source>
        <dbReference type="ARBA" id="ARBA00022536"/>
    </source>
</evidence>
<dbReference type="Pfam" id="PF25020">
    <property type="entry name" value="TTR_TEN1-4"/>
    <property type="match status" value="1"/>
</dbReference>
<dbReference type="PANTHER" id="PTHR11219">
    <property type="entry name" value="TENEURIN AND N-ACETYLGLUCOSAMINE-1-PHOSPHODIESTER ALPHA-N-ACETYLGLUCOSAMINIDASE"/>
    <property type="match status" value="1"/>
</dbReference>
<dbReference type="Pfam" id="PF24329">
    <property type="entry name" value="FN-plug_TEN1-4"/>
    <property type="match status" value="1"/>
</dbReference>
<dbReference type="Pfam" id="PF25021">
    <property type="entry name" value="TEN_NHL"/>
    <property type="match status" value="1"/>
</dbReference>
<evidence type="ECO:0000259" key="15">
    <source>
        <dbReference type="Pfam" id="PF25023"/>
    </source>
</evidence>
<evidence type="ECO:0000256" key="3">
    <source>
        <dbReference type="ARBA" id="ARBA00022475"/>
    </source>
</evidence>
<keyword evidence="6" id="KW-0677">Repeat</keyword>
<evidence type="ECO:0000259" key="13">
    <source>
        <dbReference type="Pfam" id="PF25020"/>
    </source>
</evidence>
<dbReference type="GO" id="GO:0005886">
    <property type="term" value="C:plasma membrane"/>
    <property type="evidence" value="ECO:0007669"/>
    <property type="project" value="UniProtKB-SubCell"/>
</dbReference>
<dbReference type="Gene3D" id="2.120.10.30">
    <property type="entry name" value="TolB, C-terminal domain"/>
    <property type="match status" value="2"/>
</dbReference>
<gene>
    <name evidence="16" type="ORF">HAZT_HAZT008617</name>
</gene>